<evidence type="ECO:0000313" key="1">
    <source>
        <dbReference type="EMBL" id="AGR57636.1"/>
    </source>
</evidence>
<name>S5MM36_SALBN</name>
<sequence length="41" mass="4984">MFKRLLNTFKEVVTQLIIERMNYPYKSEWSKYPASLNFISP</sequence>
<dbReference type="PATRIC" id="fig|1197719.3.peg.450"/>
<dbReference type="AlphaFoldDB" id="S5MM36"/>
<dbReference type="Proteomes" id="UP000015042">
    <property type="component" value="Chromosome"/>
</dbReference>
<reference evidence="1 2" key="1">
    <citation type="submission" date="2013-07" db="EMBL/GenBank/DDBJ databases">
        <title>Genome sequence of Salmonella bongori N268-08 - a rare clinical isolate.</title>
        <authorList>
            <person name="Marti R."/>
            <person name="Hagens S."/>
            <person name="Loessner M.J."/>
            <person name="Klumpp J."/>
        </authorList>
    </citation>
    <scope>NUCLEOTIDE SEQUENCE [LARGE SCALE GENOMIC DNA]</scope>
    <source>
        <strain evidence="1 2">N268-08</strain>
    </source>
</reference>
<dbReference type="EMBL" id="CP006608">
    <property type="protein sequence ID" value="AGR57636.1"/>
    <property type="molecule type" value="Genomic_DNA"/>
</dbReference>
<gene>
    <name evidence="1" type="ORF">A464_450</name>
</gene>
<organism evidence="1 2">
    <name type="scientific">Salmonella bongori N268-08</name>
    <dbReference type="NCBI Taxonomy" id="1197719"/>
    <lineage>
        <taxon>Bacteria</taxon>
        <taxon>Pseudomonadati</taxon>
        <taxon>Pseudomonadota</taxon>
        <taxon>Gammaproteobacteria</taxon>
        <taxon>Enterobacterales</taxon>
        <taxon>Enterobacteriaceae</taxon>
        <taxon>Salmonella</taxon>
    </lineage>
</organism>
<proteinExistence type="predicted"/>
<dbReference type="HOGENOM" id="CLU_3276242_0_0_6"/>
<dbReference type="KEGG" id="sbz:A464_450"/>
<evidence type="ECO:0000313" key="2">
    <source>
        <dbReference type="Proteomes" id="UP000015042"/>
    </source>
</evidence>
<protein>
    <submittedName>
        <fullName evidence="1">Uncharacterized protein</fullName>
    </submittedName>
</protein>
<accession>S5MM36</accession>